<sequence length="227" mass="24426">MARSRTAGCGCVGCAAWPSCCARGWSGSTHRHGVHTRPGHVLQRRHACLRPHQLPVVLVGSLAGAVVSGEVPRLRDAGPPPAGLYVGEKGATWYYFIDARISASGPRRAEPAKSVQNTLLLLSLGILLDRYTTFRLLNIEPQRLSRKTTLYNFSRGVITSTDDPLPIDPRVISAMQKAETGGSAATAEAIAYTIENVKGRAAQNTALVFTCRPGPSLERRSRRTAGK</sequence>
<keyword evidence="2" id="KW-1185">Reference proteome</keyword>
<protein>
    <submittedName>
        <fullName evidence="1">Uncharacterized protein</fullName>
    </submittedName>
</protein>
<dbReference type="EMBL" id="KZ824991">
    <property type="protein sequence ID" value="RAH65656.1"/>
    <property type="molecule type" value="Genomic_DNA"/>
</dbReference>
<evidence type="ECO:0000313" key="1">
    <source>
        <dbReference type="EMBL" id="RAH65656.1"/>
    </source>
</evidence>
<accession>A0ACD1GW15</accession>
<organism evidence="1 2">
    <name type="scientific">Aspergillus aculeatinus CBS 121060</name>
    <dbReference type="NCBI Taxonomy" id="1448322"/>
    <lineage>
        <taxon>Eukaryota</taxon>
        <taxon>Fungi</taxon>
        <taxon>Dikarya</taxon>
        <taxon>Ascomycota</taxon>
        <taxon>Pezizomycotina</taxon>
        <taxon>Eurotiomycetes</taxon>
        <taxon>Eurotiomycetidae</taxon>
        <taxon>Eurotiales</taxon>
        <taxon>Aspergillaceae</taxon>
        <taxon>Aspergillus</taxon>
        <taxon>Aspergillus subgen. Circumdati</taxon>
    </lineage>
</organism>
<reference evidence="1" key="1">
    <citation type="submission" date="2018-02" db="EMBL/GenBank/DDBJ databases">
        <title>The genomes of Aspergillus section Nigri reveals drivers in fungal speciation.</title>
        <authorList>
            <consortium name="DOE Joint Genome Institute"/>
            <person name="Vesth T.C."/>
            <person name="Nybo J."/>
            <person name="Theobald S."/>
            <person name="Brandl J."/>
            <person name="Frisvad J.C."/>
            <person name="Nielsen K.F."/>
            <person name="Lyhne E.K."/>
            <person name="Kogle M.E."/>
            <person name="Kuo A."/>
            <person name="Riley R."/>
            <person name="Clum A."/>
            <person name="Nolan M."/>
            <person name="Lipzen A."/>
            <person name="Salamov A."/>
            <person name="Henrissat B."/>
            <person name="Wiebenga A."/>
            <person name="De vries R.P."/>
            <person name="Grigoriev I.V."/>
            <person name="Mortensen U.H."/>
            <person name="Andersen M.R."/>
            <person name="Baker S.E."/>
        </authorList>
    </citation>
    <scope>NUCLEOTIDE SEQUENCE</scope>
    <source>
        <strain evidence="1">CBS 121060</strain>
    </source>
</reference>
<dbReference type="Proteomes" id="UP000249661">
    <property type="component" value="Unassembled WGS sequence"/>
</dbReference>
<name>A0ACD1GW15_9EURO</name>
<proteinExistence type="predicted"/>
<evidence type="ECO:0000313" key="2">
    <source>
        <dbReference type="Proteomes" id="UP000249661"/>
    </source>
</evidence>
<gene>
    <name evidence="1" type="ORF">BO66DRAFT_405307</name>
</gene>